<accession>A0A8J5D1V1</accession>
<dbReference type="EMBL" id="JACEEZ010004302">
    <property type="protein sequence ID" value="KAG0726512.1"/>
    <property type="molecule type" value="Genomic_DNA"/>
</dbReference>
<name>A0A8J5D1V1_CHIOP</name>
<evidence type="ECO:0000313" key="1">
    <source>
        <dbReference type="EMBL" id="KAG0726512.1"/>
    </source>
</evidence>
<reference evidence="1" key="1">
    <citation type="submission" date="2020-07" db="EMBL/GenBank/DDBJ databases">
        <title>The High-quality genome of the commercially important snow crab, Chionoecetes opilio.</title>
        <authorList>
            <person name="Jeong J.-H."/>
            <person name="Ryu S."/>
        </authorList>
    </citation>
    <scope>NUCLEOTIDE SEQUENCE</scope>
    <source>
        <strain evidence="1">MADBK_172401_WGS</strain>
        <tissue evidence="1">Digestive gland</tissue>
    </source>
</reference>
<evidence type="ECO:0000313" key="2">
    <source>
        <dbReference type="Proteomes" id="UP000770661"/>
    </source>
</evidence>
<organism evidence="1 2">
    <name type="scientific">Chionoecetes opilio</name>
    <name type="common">Atlantic snow crab</name>
    <name type="synonym">Cancer opilio</name>
    <dbReference type="NCBI Taxonomy" id="41210"/>
    <lineage>
        <taxon>Eukaryota</taxon>
        <taxon>Metazoa</taxon>
        <taxon>Ecdysozoa</taxon>
        <taxon>Arthropoda</taxon>
        <taxon>Crustacea</taxon>
        <taxon>Multicrustacea</taxon>
        <taxon>Malacostraca</taxon>
        <taxon>Eumalacostraca</taxon>
        <taxon>Eucarida</taxon>
        <taxon>Decapoda</taxon>
        <taxon>Pleocyemata</taxon>
        <taxon>Brachyura</taxon>
        <taxon>Eubrachyura</taxon>
        <taxon>Majoidea</taxon>
        <taxon>Majidae</taxon>
        <taxon>Chionoecetes</taxon>
    </lineage>
</organism>
<keyword evidence="2" id="KW-1185">Reference proteome</keyword>
<dbReference type="Proteomes" id="UP000770661">
    <property type="component" value="Unassembled WGS sequence"/>
</dbReference>
<proteinExistence type="predicted"/>
<dbReference type="AlphaFoldDB" id="A0A8J5D1V1"/>
<sequence length="171" mass="19028">MDPVSILDQMTELIGELREKNDGIQIYISQLAPTIISEEFQARIADCNEHLNQWWESNRDAHGTQMLTEGRTRHHGYLLLITLLCAHHPLRQHMLRPLPLTSLYGTASTKLLGGSGASRVRLLTIRGSEAPKQHGGRLAVMTEISIGSDDISLQFLRDGLGVIISHLTCNL</sequence>
<gene>
    <name evidence="1" type="ORF">GWK47_036376</name>
</gene>
<comment type="caution">
    <text evidence="1">The sequence shown here is derived from an EMBL/GenBank/DDBJ whole genome shotgun (WGS) entry which is preliminary data.</text>
</comment>
<protein>
    <submittedName>
        <fullName evidence="1">Uncharacterized protein</fullName>
    </submittedName>
</protein>